<dbReference type="EMBL" id="JANPWB010000007">
    <property type="protein sequence ID" value="KAJ1170110.1"/>
    <property type="molecule type" value="Genomic_DNA"/>
</dbReference>
<sequence length="91" mass="9968">MHDFSTWYGIARGASPAGPTWRTDSNRALPQDPVYPVVSLCTGAAQGVKWRSAAAEAREIEEAIWDRRRSPGFADPLCRSLVRKRGGPPGM</sequence>
<dbReference type="AlphaFoldDB" id="A0AAV7T0P9"/>
<feature type="region of interest" description="Disordered" evidence="1">
    <location>
        <begin position="1"/>
        <end position="28"/>
    </location>
</feature>
<evidence type="ECO:0000313" key="2">
    <source>
        <dbReference type="EMBL" id="KAJ1170110.1"/>
    </source>
</evidence>
<evidence type="ECO:0000256" key="1">
    <source>
        <dbReference type="SAM" id="MobiDB-lite"/>
    </source>
</evidence>
<comment type="caution">
    <text evidence="2">The sequence shown here is derived from an EMBL/GenBank/DDBJ whole genome shotgun (WGS) entry which is preliminary data.</text>
</comment>
<dbReference type="Proteomes" id="UP001066276">
    <property type="component" value="Chromosome 4_1"/>
</dbReference>
<gene>
    <name evidence="2" type="ORF">NDU88_001991</name>
</gene>
<proteinExistence type="predicted"/>
<keyword evidence="3" id="KW-1185">Reference proteome</keyword>
<accession>A0AAV7T0P9</accession>
<protein>
    <submittedName>
        <fullName evidence="2">Uncharacterized protein</fullName>
    </submittedName>
</protein>
<name>A0AAV7T0P9_PLEWA</name>
<organism evidence="2 3">
    <name type="scientific">Pleurodeles waltl</name>
    <name type="common">Iberian ribbed newt</name>
    <dbReference type="NCBI Taxonomy" id="8319"/>
    <lineage>
        <taxon>Eukaryota</taxon>
        <taxon>Metazoa</taxon>
        <taxon>Chordata</taxon>
        <taxon>Craniata</taxon>
        <taxon>Vertebrata</taxon>
        <taxon>Euteleostomi</taxon>
        <taxon>Amphibia</taxon>
        <taxon>Batrachia</taxon>
        <taxon>Caudata</taxon>
        <taxon>Salamandroidea</taxon>
        <taxon>Salamandridae</taxon>
        <taxon>Pleurodelinae</taxon>
        <taxon>Pleurodeles</taxon>
    </lineage>
</organism>
<evidence type="ECO:0000313" key="3">
    <source>
        <dbReference type="Proteomes" id="UP001066276"/>
    </source>
</evidence>
<reference evidence="2" key="1">
    <citation type="journal article" date="2022" name="bioRxiv">
        <title>Sequencing and chromosome-scale assembly of the giantPleurodeles waltlgenome.</title>
        <authorList>
            <person name="Brown T."/>
            <person name="Elewa A."/>
            <person name="Iarovenko S."/>
            <person name="Subramanian E."/>
            <person name="Araus A.J."/>
            <person name="Petzold A."/>
            <person name="Susuki M."/>
            <person name="Suzuki K.-i.T."/>
            <person name="Hayashi T."/>
            <person name="Toyoda A."/>
            <person name="Oliveira C."/>
            <person name="Osipova E."/>
            <person name="Leigh N.D."/>
            <person name="Simon A."/>
            <person name="Yun M.H."/>
        </authorList>
    </citation>
    <scope>NUCLEOTIDE SEQUENCE</scope>
    <source>
        <strain evidence="2">20211129_DDA</strain>
        <tissue evidence="2">Liver</tissue>
    </source>
</reference>